<feature type="domain" description="DUF5666" evidence="1">
    <location>
        <begin position="353"/>
        <end position="409"/>
    </location>
</feature>
<accession>A0A558B837</accession>
<protein>
    <recommendedName>
        <fullName evidence="1">DUF5666 domain-containing protein</fullName>
    </recommendedName>
</protein>
<name>A0A558B837_9GAMM</name>
<feature type="domain" description="DUF5666" evidence="1">
    <location>
        <begin position="282"/>
        <end position="343"/>
    </location>
</feature>
<dbReference type="AlphaFoldDB" id="A0A558B837"/>
<proteinExistence type="predicted"/>
<feature type="domain" description="DUF5666" evidence="1">
    <location>
        <begin position="210"/>
        <end position="262"/>
    </location>
</feature>
<evidence type="ECO:0000313" key="3">
    <source>
        <dbReference type="Proteomes" id="UP000319142"/>
    </source>
</evidence>
<sequence>MAGPDGWRESTMTSDQLRKRLSLAIAPVAFGIFSACGGGGGGGIGIADGGIRGTGSSVGPVSGFGSVFVNGVKFETDGEVISNDGIEREDQLEEGMILRIDGDWRDDGSGDADTVEYDDTFRGPVSDVQQILDTDGAVDAVTFTIYGQPLVVDKQTVTKRTTLATLTNGDFVRVSGWRQPDGVYRASFLGLVDGTENDVEIEGRIDPGSLDTSLQQFSINGQLVSYGSALFTDDLSETDLADLLLVEVEGSISGTDFIAEQVNEGEIRRYRRGTGDEIEFAGPVNSAYSASSRTFRINGLIVQVDNDTEFDDGLTESDLVPGLLIQVEGTFRSDGTVLAEEIEAREGSASVEGVIDVNTLDPADDTFRVGGVLVKVTPLTIISDDDDDSDQRLKLADLNGSYELEVDGIERTSASGVVFLEAFRIERDDDDSEAGEELEFELTGELTEVSGTVFSILGIEIETSGAEFDDTSRDALENALNAGQRPLLQIEYSGSASRDYIAEEIELADED</sequence>
<dbReference type="EMBL" id="VMRX01000030">
    <property type="protein sequence ID" value="TVT32673.1"/>
    <property type="molecule type" value="Genomic_DNA"/>
</dbReference>
<feature type="domain" description="DUF5666" evidence="1">
    <location>
        <begin position="137"/>
        <end position="187"/>
    </location>
</feature>
<organism evidence="2 3">
    <name type="scientific">Marinobacter vinifirmus</name>
    <dbReference type="NCBI Taxonomy" id="355591"/>
    <lineage>
        <taxon>Bacteria</taxon>
        <taxon>Pseudomonadati</taxon>
        <taxon>Pseudomonadota</taxon>
        <taxon>Gammaproteobacteria</taxon>
        <taxon>Pseudomonadales</taxon>
        <taxon>Marinobacteraceae</taxon>
        <taxon>Marinobacter</taxon>
    </lineage>
</organism>
<evidence type="ECO:0000313" key="2">
    <source>
        <dbReference type="EMBL" id="TVT32673.1"/>
    </source>
</evidence>
<reference evidence="2 3" key="1">
    <citation type="submission" date="2019-07" db="EMBL/GenBank/DDBJ databases">
        <title>The pathways for chlorine oxyanion respiration interact through the shared metabolite chlorate.</title>
        <authorList>
            <person name="Barnum T.P."/>
            <person name="Cheng Y."/>
            <person name="Hill K.A."/>
            <person name="Lucas L.N."/>
            <person name="Carlson H.K."/>
            <person name="Coates J.D."/>
        </authorList>
    </citation>
    <scope>NUCLEOTIDE SEQUENCE [LARGE SCALE GENOMIC DNA]</scope>
    <source>
        <strain evidence="2">UCB</strain>
    </source>
</reference>
<gene>
    <name evidence="2" type="ORF">FHK81_11435</name>
</gene>
<dbReference type="Pfam" id="PF18914">
    <property type="entry name" value="DUF5666"/>
    <property type="match status" value="4"/>
</dbReference>
<comment type="caution">
    <text evidence="2">The sequence shown here is derived from an EMBL/GenBank/DDBJ whole genome shotgun (WGS) entry which is preliminary data.</text>
</comment>
<evidence type="ECO:0000259" key="1">
    <source>
        <dbReference type="Pfam" id="PF18914"/>
    </source>
</evidence>
<dbReference type="InterPro" id="IPR043724">
    <property type="entry name" value="DUF5666"/>
</dbReference>
<dbReference type="Proteomes" id="UP000319142">
    <property type="component" value="Unassembled WGS sequence"/>
</dbReference>